<dbReference type="SMART" id="SM01102">
    <property type="entry name" value="CRM1_C"/>
    <property type="match status" value="1"/>
</dbReference>
<dbReference type="AlphaFoldDB" id="A0A139B0J0"/>
<keyword evidence="3" id="KW-0813">Transport</keyword>
<evidence type="ECO:0000256" key="1">
    <source>
        <dbReference type="ARBA" id="ARBA00004123"/>
    </source>
</evidence>
<dbReference type="GO" id="GO:0000056">
    <property type="term" value="P:ribosomal small subunit export from nucleus"/>
    <property type="evidence" value="ECO:0007669"/>
    <property type="project" value="TreeGrafter"/>
</dbReference>
<dbReference type="GO" id="GO:0061608">
    <property type="term" value="F:nuclear import signal receptor activity"/>
    <property type="evidence" value="ECO:0007669"/>
    <property type="project" value="EnsemblFungi"/>
</dbReference>
<gene>
    <name evidence="7" type="ORF">M427DRAFT_130180</name>
</gene>
<dbReference type="InterPro" id="IPR016024">
    <property type="entry name" value="ARM-type_fold"/>
</dbReference>
<dbReference type="GO" id="GO:0005737">
    <property type="term" value="C:cytoplasm"/>
    <property type="evidence" value="ECO:0007669"/>
    <property type="project" value="TreeGrafter"/>
</dbReference>
<dbReference type="Pfam" id="PF18787">
    <property type="entry name" value="CRM1_repeat_3"/>
    <property type="match status" value="1"/>
</dbReference>
<dbReference type="InterPro" id="IPR040485">
    <property type="entry name" value="XPO1_repeat_3"/>
</dbReference>
<dbReference type="GO" id="GO:0006611">
    <property type="term" value="P:protein export from nucleus"/>
    <property type="evidence" value="ECO:0007669"/>
    <property type="project" value="EnsemblFungi"/>
</dbReference>
<keyword evidence="8" id="KW-1185">Reference proteome</keyword>
<dbReference type="InterPro" id="IPR041235">
    <property type="entry name" value="Exp1_repeat_2"/>
</dbReference>
<dbReference type="SUPFAM" id="SSF48371">
    <property type="entry name" value="ARM repeat"/>
    <property type="match status" value="2"/>
</dbReference>
<dbReference type="OMA" id="WAFKHNN"/>
<dbReference type="EMBL" id="KQ965731">
    <property type="protein sequence ID" value="KXS22512.1"/>
    <property type="molecule type" value="Genomic_DNA"/>
</dbReference>
<comment type="subcellular location">
    <subcellularLocation>
        <location evidence="1">Nucleus</location>
    </subcellularLocation>
</comment>
<dbReference type="GO" id="GO:0000776">
    <property type="term" value="C:kinetochore"/>
    <property type="evidence" value="ECO:0007669"/>
    <property type="project" value="EnsemblFungi"/>
</dbReference>
<evidence type="ECO:0000256" key="3">
    <source>
        <dbReference type="ARBA" id="ARBA00022448"/>
    </source>
</evidence>
<proteinExistence type="inferred from homology"/>
<evidence type="ECO:0000259" key="6">
    <source>
        <dbReference type="PROSITE" id="PS50166"/>
    </source>
</evidence>
<dbReference type="GO" id="GO:0005049">
    <property type="term" value="F:nuclear export signal receptor activity"/>
    <property type="evidence" value="ECO:0007669"/>
    <property type="project" value="EnsemblFungi"/>
</dbReference>
<dbReference type="SMART" id="SM00913">
    <property type="entry name" value="IBN_N"/>
    <property type="match status" value="1"/>
</dbReference>
<dbReference type="InterPro" id="IPR013598">
    <property type="entry name" value="Exportin-1/Importin-b-like"/>
</dbReference>
<dbReference type="InterPro" id="IPR045065">
    <property type="entry name" value="XPO1/5"/>
</dbReference>
<dbReference type="InterPro" id="IPR041123">
    <property type="entry name" value="CRM1_repeat"/>
</dbReference>
<evidence type="ECO:0000256" key="5">
    <source>
        <dbReference type="ARBA" id="ARBA00023242"/>
    </source>
</evidence>
<reference evidence="7 8" key="1">
    <citation type="journal article" date="2015" name="Genome Biol. Evol.">
        <title>Phylogenomic analyses indicate that early fungi evolved digesting cell walls of algal ancestors of land plants.</title>
        <authorList>
            <person name="Chang Y."/>
            <person name="Wang S."/>
            <person name="Sekimoto S."/>
            <person name="Aerts A.L."/>
            <person name="Choi C."/>
            <person name="Clum A."/>
            <person name="LaButti K.M."/>
            <person name="Lindquist E.A."/>
            <person name="Yee Ngan C."/>
            <person name="Ohm R.A."/>
            <person name="Salamov A.A."/>
            <person name="Grigoriev I.V."/>
            <person name="Spatafora J.W."/>
            <person name="Berbee M.L."/>
        </authorList>
    </citation>
    <scope>NUCLEOTIDE SEQUENCE [LARGE SCALE GENOMIC DNA]</scope>
    <source>
        <strain evidence="7 8">JEL478</strain>
    </source>
</reference>
<dbReference type="Proteomes" id="UP000070544">
    <property type="component" value="Unassembled WGS sequence"/>
</dbReference>
<dbReference type="GO" id="GO:0030621">
    <property type="term" value="F:U4 snRNA binding"/>
    <property type="evidence" value="ECO:0007669"/>
    <property type="project" value="EnsemblFungi"/>
</dbReference>
<dbReference type="PANTHER" id="PTHR11223">
    <property type="entry name" value="EXPORTIN 1/5"/>
    <property type="match status" value="1"/>
</dbReference>
<accession>A0A139B0J0</accession>
<dbReference type="PANTHER" id="PTHR11223:SF2">
    <property type="entry name" value="EXPORTIN-1"/>
    <property type="match status" value="1"/>
</dbReference>
<dbReference type="GO" id="GO:0071528">
    <property type="term" value="P:tRNA re-export from nucleus"/>
    <property type="evidence" value="ECO:0007669"/>
    <property type="project" value="EnsemblFungi"/>
</dbReference>
<dbReference type="PROSITE" id="PS50166">
    <property type="entry name" value="IMPORTIN_B_NT"/>
    <property type="match status" value="1"/>
</dbReference>
<dbReference type="GO" id="GO:0017070">
    <property type="term" value="F:U6 snRNA binding"/>
    <property type="evidence" value="ECO:0007669"/>
    <property type="project" value="EnsemblFungi"/>
</dbReference>
<keyword evidence="5" id="KW-0539">Nucleus</keyword>
<dbReference type="GO" id="GO:0030619">
    <property type="term" value="F:U1 snRNA binding"/>
    <property type="evidence" value="ECO:0007669"/>
    <property type="project" value="EnsemblFungi"/>
</dbReference>
<dbReference type="InterPro" id="IPR001494">
    <property type="entry name" value="Importin-beta_N"/>
</dbReference>
<dbReference type="Pfam" id="PF08767">
    <property type="entry name" value="CRM1_C"/>
    <property type="match status" value="1"/>
</dbReference>
<organism evidence="7 8">
    <name type="scientific">Gonapodya prolifera (strain JEL478)</name>
    <name type="common">Monoblepharis prolifera</name>
    <dbReference type="NCBI Taxonomy" id="1344416"/>
    <lineage>
        <taxon>Eukaryota</taxon>
        <taxon>Fungi</taxon>
        <taxon>Fungi incertae sedis</taxon>
        <taxon>Chytridiomycota</taxon>
        <taxon>Chytridiomycota incertae sedis</taxon>
        <taxon>Monoblepharidomycetes</taxon>
        <taxon>Monoblepharidales</taxon>
        <taxon>Gonapodyaceae</taxon>
        <taxon>Gonapodya</taxon>
    </lineage>
</organism>
<evidence type="ECO:0000256" key="4">
    <source>
        <dbReference type="ARBA" id="ARBA00022927"/>
    </source>
</evidence>
<dbReference type="GO" id="GO:0005816">
    <property type="term" value="C:spindle pole body"/>
    <property type="evidence" value="ECO:0007669"/>
    <property type="project" value="EnsemblFungi"/>
</dbReference>
<dbReference type="Pfam" id="PF08389">
    <property type="entry name" value="Xpo1"/>
    <property type="match status" value="1"/>
</dbReference>
<dbReference type="InterPro" id="IPR014877">
    <property type="entry name" value="XPO1_C_dom"/>
</dbReference>
<name>A0A139B0J0_GONPJ</name>
<comment type="similarity">
    <text evidence="2">Belongs to the exportin family.</text>
</comment>
<protein>
    <recommendedName>
        <fullName evidence="6">Importin N-terminal domain-containing protein</fullName>
    </recommendedName>
</protein>
<dbReference type="GO" id="GO:0000055">
    <property type="term" value="P:ribosomal large subunit export from nucleus"/>
    <property type="evidence" value="ECO:0007669"/>
    <property type="project" value="EnsemblFungi"/>
</dbReference>
<dbReference type="GO" id="GO:0030623">
    <property type="term" value="F:U5 snRNA binding"/>
    <property type="evidence" value="ECO:0007669"/>
    <property type="project" value="EnsemblFungi"/>
</dbReference>
<dbReference type="GO" id="GO:0034399">
    <property type="term" value="C:nuclear periphery"/>
    <property type="evidence" value="ECO:0007669"/>
    <property type="project" value="EnsemblFungi"/>
</dbReference>
<dbReference type="Pfam" id="PF03810">
    <property type="entry name" value="IBN_N"/>
    <property type="match status" value="1"/>
</dbReference>
<dbReference type="GO" id="GO:0030620">
    <property type="term" value="F:U2 snRNA binding"/>
    <property type="evidence" value="ECO:0007669"/>
    <property type="project" value="EnsemblFungi"/>
</dbReference>
<dbReference type="InterPro" id="IPR011989">
    <property type="entry name" value="ARM-like"/>
</dbReference>
<dbReference type="OrthoDB" id="27218at2759"/>
<feature type="domain" description="Importin N-terminal" evidence="6">
    <location>
        <begin position="34"/>
        <end position="100"/>
    </location>
</feature>
<dbReference type="GO" id="GO:0006406">
    <property type="term" value="P:mRNA export from nucleus"/>
    <property type="evidence" value="ECO:0007669"/>
    <property type="project" value="EnsemblFungi"/>
</dbReference>
<dbReference type="GO" id="GO:0034501">
    <property type="term" value="P:protein localization to kinetochore"/>
    <property type="evidence" value="ECO:0007669"/>
    <property type="project" value="EnsemblFungi"/>
</dbReference>
<dbReference type="GO" id="GO:0031267">
    <property type="term" value="F:small GTPase binding"/>
    <property type="evidence" value="ECO:0007669"/>
    <property type="project" value="InterPro"/>
</dbReference>
<dbReference type="STRING" id="1344416.A0A139B0J0"/>
<dbReference type="Pfam" id="PF18784">
    <property type="entry name" value="CRM1_repeat_2"/>
    <property type="match status" value="1"/>
</dbReference>
<dbReference type="Gene3D" id="1.25.10.10">
    <property type="entry name" value="Leucine-rich Repeat Variant"/>
    <property type="match status" value="1"/>
</dbReference>
<evidence type="ECO:0000313" key="8">
    <source>
        <dbReference type="Proteomes" id="UP000070544"/>
    </source>
</evidence>
<dbReference type="Pfam" id="PF18777">
    <property type="entry name" value="CRM1_repeat"/>
    <property type="match status" value="1"/>
</dbReference>
<evidence type="ECO:0000313" key="7">
    <source>
        <dbReference type="EMBL" id="KXS22512.1"/>
    </source>
</evidence>
<evidence type="ECO:0000256" key="2">
    <source>
        <dbReference type="ARBA" id="ARBA00009466"/>
    </source>
</evidence>
<sequence length="1075" mass="122626">MEAVLDFSRELDIGLLDTVVGTFYGPPGPNHQIASRILTEFQANQDSWQRVDAILERSGNPMTKFLALSILENLVKTRWKILPTDQQQGIKNFVVSIIIKTSGDEVSLTKERTYLSKLNMVLVQILKQEWPAKWPTFIPEIVASSKQSASLCENNMAILKLLSEEVFDFSAEQMTQLKTKTLKQQMCNEFAEIFSLCRDVLESANKVSLVRATLETLLRFLSWIPLGYIFETNIIQILRDRFLEVFLFRNITLKCLTEVASLQVPPEYTPKVVELFHAVTASITKLIPPNAELDVIYETSASDEDQQFIQNIALFYTSVFHQHLRLLEANGDKQALLAGHQYLLRISKVKEREIFKICLVYWAKLSEELFNEARITPPFHTGIPLLNLGSSNGINPATQPRLSVYSDLLSTLRSVMIERMVKPEEVLVVENDEGEIVREFVRESDTVQLYKDMKEVLVYLTHLDMEDMEGIMLKKLNKQVDGTEWSWDNLNKLCWAIGSISGCMHEELEKRFLVQVIKELLGLTEAKRGKDNKAVCASNIMYVVGQYPRFLKQHWKFLKTVVNKNFEFMHESHEGVQDMACDTFMKIATKCKRQFIMQQAGEVQAYIEDILAQIPEITVDLQPQQVHTFYEAVGHMISAETRKPVQERLIIKLMELPNVAWDTHILHITQSREVLQEAEVIKILGNIMKTNVSACTSIGGAFVVQLGRIYLEMLGLYKEASELISQQVAAQGLIATKTPRVRGFRTIKKEVLKLIETYVTKADDLNQVATSMIPPLLEAVLLDYKHNVEPARDAEVLNVMAAIVSRLEVLIQDRVPIILDAVFECTLSMISKDFSEYPEHRSGFFKLIRAINQYCFQALCAMPPPQFKLIMDSIVWAFKHTMRDIAEIGLSTMSEIIENFERADPSLSNAFFLSYFVSILNDIFFVLTDTEHKAGFRFQTQVLQQLVRLVETNRIGAPLATSVQGFPNPNASNQEFFRQYLANLLGTAFPHLQQNQIHGFIHGLASLYTDQNAFKLHVRDFLIQLKEFSTADNADLFLDEKEAELEAKKKADFEAKLLIPGMVKPSERPEDGMMD</sequence>
<keyword evidence="4" id="KW-0653">Protein transport</keyword>
<dbReference type="FunFam" id="1.25.10.10:FF:000022">
    <property type="entry name" value="protein EXPORTIN 1A"/>
    <property type="match status" value="1"/>
</dbReference>